<name>A0A225UM78_9STRA</name>
<dbReference type="EMBL" id="NBNE01015726">
    <property type="protein sequence ID" value="OWY93636.1"/>
    <property type="molecule type" value="Genomic_DNA"/>
</dbReference>
<feature type="compositionally biased region" description="Basic and acidic residues" evidence="1">
    <location>
        <begin position="13"/>
        <end position="22"/>
    </location>
</feature>
<protein>
    <submittedName>
        <fullName evidence="2">Uncharacterized protein</fullName>
    </submittedName>
</protein>
<proteinExistence type="predicted"/>
<sequence>MVRVPGASGASGFHREAQDDVKVKEQSREEFLKKSLEFLFPLKAAVAVDPDSRQDPLTKQTKVKAEPYSFIDPDKPTLYMPKYTQVSRS</sequence>
<evidence type="ECO:0000313" key="3">
    <source>
        <dbReference type="Proteomes" id="UP000198211"/>
    </source>
</evidence>
<dbReference type="OrthoDB" id="145816at2759"/>
<comment type="caution">
    <text evidence="2">The sequence shown here is derived from an EMBL/GenBank/DDBJ whole genome shotgun (WGS) entry which is preliminary data.</text>
</comment>
<dbReference type="Proteomes" id="UP000198211">
    <property type="component" value="Unassembled WGS sequence"/>
</dbReference>
<keyword evidence="3" id="KW-1185">Reference proteome</keyword>
<dbReference type="AlphaFoldDB" id="A0A225UM78"/>
<organism evidence="2 3">
    <name type="scientific">Phytophthora megakarya</name>
    <dbReference type="NCBI Taxonomy" id="4795"/>
    <lineage>
        <taxon>Eukaryota</taxon>
        <taxon>Sar</taxon>
        <taxon>Stramenopiles</taxon>
        <taxon>Oomycota</taxon>
        <taxon>Peronosporomycetes</taxon>
        <taxon>Peronosporales</taxon>
        <taxon>Peronosporaceae</taxon>
        <taxon>Phytophthora</taxon>
    </lineage>
</organism>
<feature type="region of interest" description="Disordered" evidence="1">
    <location>
        <begin position="1"/>
        <end position="22"/>
    </location>
</feature>
<accession>A0A225UM78</accession>
<reference evidence="3" key="1">
    <citation type="submission" date="2017-03" db="EMBL/GenBank/DDBJ databases">
        <title>Phytopthora megakarya and P. palmivora, two closely related causual agents of cacao black pod achieved similar genome size and gene model numbers by different mechanisms.</title>
        <authorList>
            <person name="Ali S."/>
            <person name="Shao J."/>
            <person name="Larry D.J."/>
            <person name="Kronmiller B."/>
            <person name="Shen D."/>
            <person name="Strem M.D."/>
            <person name="Melnick R.L."/>
            <person name="Guiltinan M.J."/>
            <person name="Tyler B.M."/>
            <person name="Meinhardt L.W."/>
            <person name="Bailey B.A."/>
        </authorList>
    </citation>
    <scope>NUCLEOTIDE SEQUENCE [LARGE SCALE GENOMIC DNA]</scope>
    <source>
        <strain evidence="3">zdho120</strain>
    </source>
</reference>
<evidence type="ECO:0000256" key="1">
    <source>
        <dbReference type="SAM" id="MobiDB-lite"/>
    </source>
</evidence>
<evidence type="ECO:0000313" key="2">
    <source>
        <dbReference type="EMBL" id="OWY93636.1"/>
    </source>
</evidence>
<gene>
    <name evidence="2" type="ORF">PHMEG_00036896</name>
</gene>